<accession>A0A2H3ISX2</accession>
<evidence type="ECO:0000313" key="10">
    <source>
        <dbReference type="EMBL" id="PCH33080.1"/>
    </source>
</evidence>
<comment type="catalytic activity">
    <reaction evidence="8">
        <text>L-seryl-[protein] + ATP = O-phospho-L-seryl-[protein] + ADP + H(+)</text>
        <dbReference type="Rhea" id="RHEA:17989"/>
        <dbReference type="Rhea" id="RHEA-COMP:9863"/>
        <dbReference type="Rhea" id="RHEA-COMP:11604"/>
        <dbReference type="ChEBI" id="CHEBI:15378"/>
        <dbReference type="ChEBI" id="CHEBI:29999"/>
        <dbReference type="ChEBI" id="CHEBI:30616"/>
        <dbReference type="ChEBI" id="CHEBI:83421"/>
        <dbReference type="ChEBI" id="CHEBI:456216"/>
        <dbReference type="EC" id="2.7.11.1"/>
    </reaction>
</comment>
<dbReference type="SUPFAM" id="SSF56112">
    <property type="entry name" value="Protein kinase-like (PK-like)"/>
    <property type="match status" value="1"/>
</dbReference>
<dbReference type="OMA" id="YACEMIQ"/>
<organism evidence="10 11">
    <name type="scientific">Wolfiporia cocos (strain MD-104)</name>
    <name type="common">Brown rot fungus</name>
    <dbReference type="NCBI Taxonomy" id="742152"/>
    <lineage>
        <taxon>Eukaryota</taxon>
        <taxon>Fungi</taxon>
        <taxon>Dikarya</taxon>
        <taxon>Basidiomycota</taxon>
        <taxon>Agaricomycotina</taxon>
        <taxon>Agaricomycetes</taxon>
        <taxon>Polyporales</taxon>
        <taxon>Phaeolaceae</taxon>
        <taxon>Wolfiporia</taxon>
    </lineage>
</organism>
<keyword evidence="2" id="KW-0723">Serine/threonine-protein kinase</keyword>
<dbReference type="STRING" id="742152.A0A2H3ISX2"/>
<protein>
    <recommendedName>
        <fullName evidence="1">non-specific serine/threonine protein kinase</fullName>
        <ecNumber evidence="1">2.7.11.1</ecNumber>
    </recommendedName>
</protein>
<dbReference type="GO" id="GO:0035556">
    <property type="term" value="P:intracellular signal transduction"/>
    <property type="evidence" value="ECO:0007669"/>
    <property type="project" value="TreeGrafter"/>
</dbReference>
<evidence type="ECO:0000256" key="8">
    <source>
        <dbReference type="ARBA" id="ARBA00048679"/>
    </source>
</evidence>
<dbReference type="InterPro" id="IPR050236">
    <property type="entry name" value="Ser_Thr_kinase_AGC"/>
</dbReference>
<dbReference type="AlphaFoldDB" id="A0A2H3ISX2"/>
<dbReference type="Gene3D" id="1.10.510.10">
    <property type="entry name" value="Transferase(Phosphotransferase) domain 1"/>
    <property type="match status" value="1"/>
</dbReference>
<feature type="non-terminal residue" evidence="10">
    <location>
        <position position="87"/>
    </location>
</feature>
<dbReference type="PROSITE" id="PS50011">
    <property type="entry name" value="PROTEIN_KINASE_DOM"/>
    <property type="match status" value="1"/>
</dbReference>
<evidence type="ECO:0000259" key="9">
    <source>
        <dbReference type="PROSITE" id="PS50011"/>
    </source>
</evidence>
<dbReference type="InterPro" id="IPR000719">
    <property type="entry name" value="Prot_kinase_dom"/>
</dbReference>
<name>A0A2H3ISX2_WOLCO</name>
<dbReference type="Pfam" id="PF00069">
    <property type="entry name" value="Pkinase"/>
    <property type="match status" value="1"/>
</dbReference>
<dbReference type="GO" id="GO:0004674">
    <property type="term" value="F:protein serine/threonine kinase activity"/>
    <property type="evidence" value="ECO:0007669"/>
    <property type="project" value="UniProtKB-KW"/>
</dbReference>
<dbReference type="PANTHER" id="PTHR24356:SF1">
    <property type="entry name" value="SERINE_THREONINE-PROTEIN KINASE GREATWALL"/>
    <property type="match status" value="1"/>
</dbReference>
<dbReference type="GO" id="GO:0005524">
    <property type="term" value="F:ATP binding"/>
    <property type="evidence" value="ECO:0007669"/>
    <property type="project" value="UniProtKB-KW"/>
</dbReference>
<evidence type="ECO:0000256" key="3">
    <source>
        <dbReference type="ARBA" id="ARBA00022679"/>
    </source>
</evidence>
<dbReference type="OrthoDB" id="347657at2759"/>
<feature type="domain" description="Protein kinase" evidence="9">
    <location>
        <begin position="1"/>
        <end position="87"/>
    </location>
</feature>
<evidence type="ECO:0000313" key="11">
    <source>
        <dbReference type="Proteomes" id="UP000218811"/>
    </source>
</evidence>
<feature type="non-terminal residue" evidence="10">
    <location>
        <position position="1"/>
    </location>
</feature>
<dbReference type="EMBL" id="KB467831">
    <property type="protein sequence ID" value="PCH33080.1"/>
    <property type="molecule type" value="Genomic_DNA"/>
</dbReference>
<evidence type="ECO:0000256" key="6">
    <source>
        <dbReference type="ARBA" id="ARBA00022840"/>
    </source>
</evidence>
<keyword evidence="11" id="KW-1185">Reference proteome</keyword>
<comment type="catalytic activity">
    <reaction evidence="7">
        <text>L-threonyl-[protein] + ATP = O-phospho-L-threonyl-[protein] + ADP + H(+)</text>
        <dbReference type="Rhea" id="RHEA:46608"/>
        <dbReference type="Rhea" id="RHEA-COMP:11060"/>
        <dbReference type="Rhea" id="RHEA-COMP:11605"/>
        <dbReference type="ChEBI" id="CHEBI:15378"/>
        <dbReference type="ChEBI" id="CHEBI:30013"/>
        <dbReference type="ChEBI" id="CHEBI:30616"/>
        <dbReference type="ChEBI" id="CHEBI:61977"/>
        <dbReference type="ChEBI" id="CHEBI:456216"/>
        <dbReference type="EC" id="2.7.11.1"/>
    </reaction>
</comment>
<proteinExistence type="predicted"/>
<sequence length="87" mass="9546">LEGLEALHAENIVHRDLKPESVLIGHDGHVVLSDFEHAQLPENSSSISTAQLPVIGHAFQAPELLLGWAHGPAVDWWSFGLILCYML</sequence>
<dbReference type="InterPro" id="IPR011009">
    <property type="entry name" value="Kinase-like_dom_sf"/>
</dbReference>
<keyword evidence="3" id="KW-0808">Transferase</keyword>
<evidence type="ECO:0000256" key="5">
    <source>
        <dbReference type="ARBA" id="ARBA00022777"/>
    </source>
</evidence>
<dbReference type="PANTHER" id="PTHR24356">
    <property type="entry name" value="SERINE/THREONINE-PROTEIN KINASE"/>
    <property type="match status" value="1"/>
</dbReference>
<evidence type="ECO:0000256" key="2">
    <source>
        <dbReference type="ARBA" id="ARBA00022527"/>
    </source>
</evidence>
<keyword evidence="4" id="KW-0547">Nucleotide-binding</keyword>
<reference evidence="10 11" key="1">
    <citation type="journal article" date="2012" name="Science">
        <title>The Paleozoic origin of enzymatic lignin decomposition reconstructed from 31 fungal genomes.</title>
        <authorList>
            <person name="Floudas D."/>
            <person name="Binder M."/>
            <person name="Riley R."/>
            <person name="Barry K."/>
            <person name="Blanchette R.A."/>
            <person name="Henrissat B."/>
            <person name="Martinez A.T."/>
            <person name="Otillar R."/>
            <person name="Spatafora J.W."/>
            <person name="Yadav J.S."/>
            <person name="Aerts A."/>
            <person name="Benoit I."/>
            <person name="Boyd A."/>
            <person name="Carlson A."/>
            <person name="Copeland A."/>
            <person name="Coutinho P.M."/>
            <person name="de Vries R.P."/>
            <person name="Ferreira P."/>
            <person name="Findley K."/>
            <person name="Foster B."/>
            <person name="Gaskell J."/>
            <person name="Glotzer D."/>
            <person name="Gorecki P."/>
            <person name="Heitman J."/>
            <person name="Hesse C."/>
            <person name="Hori C."/>
            <person name="Igarashi K."/>
            <person name="Jurgens J.A."/>
            <person name="Kallen N."/>
            <person name="Kersten P."/>
            <person name="Kohler A."/>
            <person name="Kuees U."/>
            <person name="Kumar T.K.A."/>
            <person name="Kuo A."/>
            <person name="LaButti K."/>
            <person name="Larrondo L.F."/>
            <person name="Lindquist E."/>
            <person name="Ling A."/>
            <person name="Lombard V."/>
            <person name="Lucas S."/>
            <person name="Lundell T."/>
            <person name="Martin R."/>
            <person name="McLaughlin D.J."/>
            <person name="Morgenstern I."/>
            <person name="Morin E."/>
            <person name="Murat C."/>
            <person name="Nagy L.G."/>
            <person name="Nolan M."/>
            <person name="Ohm R.A."/>
            <person name="Patyshakuliyeva A."/>
            <person name="Rokas A."/>
            <person name="Ruiz-Duenas F.J."/>
            <person name="Sabat G."/>
            <person name="Salamov A."/>
            <person name="Samejima M."/>
            <person name="Schmutz J."/>
            <person name="Slot J.C."/>
            <person name="St John F."/>
            <person name="Stenlid J."/>
            <person name="Sun H."/>
            <person name="Sun S."/>
            <person name="Syed K."/>
            <person name="Tsang A."/>
            <person name="Wiebenga A."/>
            <person name="Young D."/>
            <person name="Pisabarro A."/>
            <person name="Eastwood D.C."/>
            <person name="Martin F."/>
            <person name="Cullen D."/>
            <person name="Grigoriev I.V."/>
            <person name="Hibbett D.S."/>
        </authorList>
    </citation>
    <scope>NUCLEOTIDE SEQUENCE [LARGE SCALE GENOMIC DNA]</scope>
    <source>
        <strain evidence="10 11">MD-104</strain>
    </source>
</reference>
<dbReference type="EC" id="2.7.11.1" evidence="1"/>
<evidence type="ECO:0000256" key="1">
    <source>
        <dbReference type="ARBA" id="ARBA00012513"/>
    </source>
</evidence>
<dbReference type="Proteomes" id="UP000218811">
    <property type="component" value="Unassembled WGS sequence"/>
</dbReference>
<gene>
    <name evidence="10" type="ORF">WOLCODRAFT_58934</name>
</gene>
<keyword evidence="6" id="KW-0067">ATP-binding</keyword>
<evidence type="ECO:0000256" key="4">
    <source>
        <dbReference type="ARBA" id="ARBA00022741"/>
    </source>
</evidence>
<keyword evidence="5 10" id="KW-0418">Kinase</keyword>
<evidence type="ECO:0000256" key="7">
    <source>
        <dbReference type="ARBA" id="ARBA00047899"/>
    </source>
</evidence>